<dbReference type="Proteomes" id="UP000521872">
    <property type="component" value="Unassembled WGS sequence"/>
</dbReference>
<sequence length="346" mass="39174">MADFLPSPEGPDLSNPGIDVTGGSSGLAEEKETLHTLRKDEDYYMEDTFMVFQVGNRLFRIPTYLLAKESQLFGGMFSLPQNKESLEGYNDENPIILPEEFSSDDFSNLLHAFYPQEVSLSLFLTTPKWISILNLSMKWNFTKLRAFAVSELERMQELTPLQKVRLGRDNKVSSWFIEGLTAYVNAPSPMTDDEAMDLDFEDHITTAYRVYRIQERQLLGGYNRPSVKQEIEEVFKDEIVSLRADEAALRQAEPDVPFPPTPAAVDPLWGDVDAGPICPDEPIIPDVPAFYEPDVPAFYEPDVPAFYEPDEPAFYEPDEPAFYEPIAIPAEPASSYASKKKSKKKK</sequence>
<dbReference type="AlphaFoldDB" id="A0A8H4R2W5"/>
<reference evidence="3 4" key="1">
    <citation type="submission" date="2019-12" db="EMBL/GenBank/DDBJ databases">
        <authorList>
            <person name="Floudas D."/>
            <person name="Bentzer J."/>
            <person name="Ahren D."/>
            <person name="Johansson T."/>
            <person name="Persson P."/>
            <person name="Tunlid A."/>
        </authorList>
    </citation>
    <scope>NUCLEOTIDE SEQUENCE [LARGE SCALE GENOMIC DNA]</scope>
    <source>
        <strain evidence="3 4">CBS 102.39</strain>
    </source>
</reference>
<comment type="caution">
    <text evidence="3">The sequence shown here is derived from an EMBL/GenBank/DDBJ whole genome shotgun (WGS) entry which is preliminary data.</text>
</comment>
<evidence type="ECO:0000313" key="3">
    <source>
        <dbReference type="EMBL" id="KAF4621423.1"/>
    </source>
</evidence>
<name>A0A8H4R2W5_9AGAR</name>
<keyword evidence="4" id="KW-1185">Reference proteome</keyword>
<dbReference type="Gene3D" id="3.30.710.10">
    <property type="entry name" value="Potassium Channel Kv1.1, Chain A"/>
    <property type="match status" value="1"/>
</dbReference>
<proteinExistence type="predicted"/>
<evidence type="ECO:0000313" key="4">
    <source>
        <dbReference type="Proteomes" id="UP000521872"/>
    </source>
</evidence>
<dbReference type="InterPro" id="IPR011333">
    <property type="entry name" value="SKP1/BTB/POZ_sf"/>
</dbReference>
<dbReference type="PROSITE" id="PS50097">
    <property type="entry name" value="BTB"/>
    <property type="match status" value="1"/>
</dbReference>
<gene>
    <name evidence="3" type="ORF">D9613_001029</name>
</gene>
<evidence type="ECO:0000259" key="2">
    <source>
        <dbReference type="PROSITE" id="PS50097"/>
    </source>
</evidence>
<evidence type="ECO:0000256" key="1">
    <source>
        <dbReference type="SAM" id="MobiDB-lite"/>
    </source>
</evidence>
<organism evidence="3 4">
    <name type="scientific">Agrocybe pediades</name>
    <dbReference type="NCBI Taxonomy" id="84607"/>
    <lineage>
        <taxon>Eukaryota</taxon>
        <taxon>Fungi</taxon>
        <taxon>Dikarya</taxon>
        <taxon>Basidiomycota</taxon>
        <taxon>Agaricomycotina</taxon>
        <taxon>Agaricomycetes</taxon>
        <taxon>Agaricomycetidae</taxon>
        <taxon>Agaricales</taxon>
        <taxon>Agaricineae</taxon>
        <taxon>Strophariaceae</taxon>
        <taxon>Agrocybe</taxon>
    </lineage>
</organism>
<dbReference type="EMBL" id="JAACJL010000015">
    <property type="protein sequence ID" value="KAF4621423.1"/>
    <property type="molecule type" value="Genomic_DNA"/>
</dbReference>
<accession>A0A8H4R2W5</accession>
<dbReference type="Pfam" id="PF00651">
    <property type="entry name" value="BTB"/>
    <property type="match status" value="1"/>
</dbReference>
<feature type="region of interest" description="Disordered" evidence="1">
    <location>
        <begin position="1"/>
        <end position="29"/>
    </location>
</feature>
<dbReference type="InterPro" id="IPR000210">
    <property type="entry name" value="BTB/POZ_dom"/>
</dbReference>
<protein>
    <recommendedName>
        <fullName evidence="2">BTB domain-containing protein</fullName>
    </recommendedName>
</protein>
<feature type="domain" description="BTB" evidence="2">
    <location>
        <begin position="46"/>
        <end position="122"/>
    </location>
</feature>